<sequence>KRELMHYSHRRKDKNNAPTISLPGADDNTEVTITATAATKWLGVYLDRTLSFDYHVKQLAARAERAVNGMGLLANTVRGLSQDHVRRLYIACVRPIMTY</sequence>
<dbReference type="AlphaFoldDB" id="S8EBQ4"/>
<dbReference type="Proteomes" id="UP000015241">
    <property type="component" value="Unassembled WGS sequence"/>
</dbReference>
<dbReference type="OrthoDB" id="2804491at2759"/>
<dbReference type="PANTHER" id="PTHR33481">
    <property type="entry name" value="REVERSE TRANSCRIPTASE"/>
    <property type="match status" value="1"/>
</dbReference>
<accession>S8EBQ4</accession>
<dbReference type="STRING" id="743788.S8EBQ4"/>
<dbReference type="eggNOG" id="ENOG502SF7K">
    <property type="taxonomic scope" value="Eukaryota"/>
</dbReference>
<gene>
    <name evidence="2" type="ORF">FOMPIDRAFT_1106783</name>
</gene>
<evidence type="ECO:0000313" key="2">
    <source>
        <dbReference type="EMBL" id="EPT02068.1"/>
    </source>
</evidence>
<feature type="region of interest" description="Disordered" evidence="1">
    <location>
        <begin position="1"/>
        <end position="23"/>
    </location>
</feature>
<keyword evidence="3" id="KW-1185">Reference proteome</keyword>
<evidence type="ECO:0000313" key="3">
    <source>
        <dbReference type="Proteomes" id="UP000015241"/>
    </source>
</evidence>
<dbReference type="InParanoid" id="S8EBQ4"/>
<proteinExistence type="predicted"/>
<dbReference type="EMBL" id="KE504137">
    <property type="protein sequence ID" value="EPT02068.1"/>
    <property type="molecule type" value="Genomic_DNA"/>
</dbReference>
<protein>
    <submittedName>
        <fullName evidence="2">Uncharacterized protein</fullName>
    </submittedName>
</protein>
<reference evidence="2 3" key="1">
    <citation type="journal article" date="2012" name="Science">
        <title>The Paleozoic origin of enzymatic lignin decomposition reconstructed from 31 fungal genomes.</title>
        <authorList>
            <person name="Floudas D."/>
            <person name="Binder M."/>
            <person name="Riley R."/>
            <person name="Barry K."/>
            <person name="Blanchette R.A."/>
            <person name="Henrissat B."/>
            <person name="Martinez A.T."/>
            <person name="Otillar R."/>
            <person name="Spatafora J.W."/>
            <person name="Yadav J.S."/>
            <person name="Aerts A."/>
            <person name="Benoit I."/>
            <person name="Boyd A."/>
            <person name="Carlson A."/>
            <person name="Copeland A."/>
            <person name="Coutinho P.M."/>
            <person name="de Vries R.P."/>
            <person name="Ferreira P."/>
            <person name="Findley K."/>
            <person name="Foster B."/>
            <person name="Gaskell J."/>
            <person name="Glotzer D."/>
            <person name="Gorecki P."/>
            <person name="Heitman J."/>
            <person name="Hesse C."/>
            <person name="Hori C."/>
            <person name="Igarashi K."/>
            <person name="Jurgens J.A."/>
            <person name="Kallen N."/>
            <person name="Kersten P."/>
            <person name="Kohler A."/>
            <person name="Kuees U."/>
            <person name="Kumar T.K.A."/>
            <person name="Kuo A."/>
            <person name="LaButti K."/>
            <person name="Larrondo L.F."/>
            <person name="Lindquist E."/>
            <person name="Ling A."/>
            <person name="Lombard V."/>
            <person name="Lucas S."/>
            <person name="Lundell T."/>
            <person name="Martin R."/>
            <person name="McLaughlin D.J."/>
            <person name="Morgenstern I."/>
            <person name="Morin E."/>
            <person name="Murat C."/>
            <person name="Nagy L.G."/>
            <person name="Nolan M."/>
            <person name="Ohm R.A."/>
            <person name="Patyshakuliyeva A."/>
            <person name="Rokas A."/>
            <person name="Ruiz-Duenas F.J."/>
            <person name="Sabat G."/>
            <person name="Salamov A."/>
            <person name="Samejima M."/>
            <person name="Schmutz J."/>
            <person name="Slot J.C."/>
            <person name="St John F."/>
            <person name="Stenlid J."/>
            <person name="Sun H."/>
            <person name="Sun S."/>
            <person name="Syed K."/>
            <person name="Tsang A."/>
            <person name="Wiebenga A."/>
            <person name="Young D."/>
            <person name="Pisabarro A."/>
            <person name="Eastwood D.C."/>
            <person name="Martin F."/>
            <person name="Cullen D."/>
            <person name="Grigoriev I.V."/>
            <person name="Hibbett D.S."/>
        </authorList>
    </citation>
    <scope>NUCLEOTIDE SEQUENCE</scope>
    <source>
        <strain evidence="3">FP-58527</strain>
    </source>
</reference>
<evidence type="ECO:0000256" key="1">
    <source>
        <dbReference type="SAM" id="MobiDB-lite"/>
    </source>
</evidence>
<dbReference type="HOGENOM" id="CLU_106777_1_0_1"/>
<dbReference type="PANTHER" id="PTHR33481:SF1">
    <property type="entry name" value="ENDONUCLEASE_EXONUCLEASE_PHOSPHATASE DOMAIN-CONTAINING PROTEIN-RELATED"/>
    <property type="match status" value="1"/>
</dbReference>
<feature type="non-terminal residue" evidence="2">
    <location>
        <position position="99"/>
    </location>
</feature>
<organism evidence="2 3">
    <name type="scientific">Fomitopsis schrenkii</name>
    <name type="common">Brown rot fungus</name>
    <dbReference type="NCBI Taxonomy" id="2126942"/>
    <lineage>
        <taxon>Eukaryota</taxon>
        <taxon>Fungi</taxon>
        <taxon>Dikarya</taxon>
        <taxon>Basidiomycota</taxon>
        <taxon>Agaricomycotina</taxon>
        <taxon>Agaricomycetes</taxon>
        <taxon>Polyporales</taxon>
        <taxon>Fomitopsis</taxon>
    </lineage>
</organism>
<name>S8EBQ4_FOMSC</name>
<feature type="non-terminal residue" evidence="2">
    <location>
        <position position="1"/>
    </location>
</feature>